<proteinExistence type="predicted"/>
<gene>
    <name evidence="1" type="ORF">A3C17_01470</name>
</gene>
<protein>
    <recommendedName>
        <fullName evidence="3">Glycosyltransferase 2-like domain-containing protein</fullName>
    </recommendedName>
</protein>
<dbReference type="AlphaFoldDB" id="A0A1F7TYS1"/>
<dbReference type="SUPFAM" id="SSF53448">
    <property type="entry name" value="Nucleotide-diphospho-sugar transferases"/>
    <property type="match status" value="1"/>
</dbReference>
<sequence>MNIVHLYAAYEQKVSIGKIRKDLVDAVLLRKQKAGLKHELIIASHDADLKGINNGYIDNLLDDFKNSNVDAVVGKIDYPKSAYEKFPLFHVSQRLLQYFTIAFRRNFLHSPEMVGANSALRAGTYAAIGGYNERSVLGEDLELGWMIKEARGYEASRIRYDNRLGIKTDPRRPVIKMLSGGKLIEQYGDFHQNEEVRRQKVSELLESAPKLDLLVLEKELESIYHHYHSKIVSNGGWIPDIYFVKSFDRAMRFLGAKYEVRDGKFVMTDVTRLRKALDKYKTPSAARINPSAAA</sequence>
<comment type="caution">
    <text evidence="1">The sequence shown here is derived from an EMBL/GenBank/DDBJ whole genome shotgun (WGS) entry which is preliminary data.</text>
</comment>
<dbReference type="EMBL" id="MGDX01000017">
    <property type="protein sequence ID" value="OGL71159.1"/>
    <property type="molecule type" value="Genomic_DNA"/>
</dbReference>
<accession>A0A1F7TYS1</accession>
<evidence type="ECO:0000313" key="2">
    <source>
        <dbReference type="Proteomes" id="UP000177097"/>
    </source>
</evidence>
<dbReference type="Gene3D" id="3.90.550.10">
    <property type="entry name" value="Spore Coat Polysaccharide Biosynthesis Protein SpsA, Chain A"/>
    <property type="match status" value="1"/>
</dbReference>
<reference evidence="1 2" key="1">
    <citation type="journal article" date="2016" name="Nat. Commun.">
        <title>Thousands of microbial genomes shed light on interconnected biogeochemical processes in an aquifer system.</title>
        <authorList>
            <person name="Anantharaman K."/>
            <person name="Brown C.T."/>
            <person name="Hug L.A."/>
            <person name="Sharon I."/>
            <person name="Castelle C.J."/>
            <person name="Probst A.J."/>
            <person name="Thomas B.C."/>
            <person name="Singh A."/>
            <person name="Wilkins M.J."/>
            <person name="Karaoz U."/>
            <person name="Brodie E.L."/>
            <person name="Williams K.H."/>
            <person name="Hubbard S.S."/>
            <person name="Banfield J.F."/>
        </authorList>
    </citation>
    <scope>NUCLEOTIDE SEQUENCE [LARGE SCALE GENOMIC DNA]</scope>
</reference>
<organism evidence="1 2">
    <name type="scientific">Candidatus Uhrbacteria bacterium RIFCSPHIGHO2_02_FULL_53_13</name>
    <dbReference type="NCBI Taxonomy" id="1802389"/>
    <lineage>
        <taxon>Bacteria</taxon>
        <taxon>Candidatus Uhriibacteriota</taxon>
    </lineage>
</organism>
<dbReference type="InterPro" id="IPR029044">
    <property type="entry name" value="Nucleotide-diphossugar_trans"/>
</dbReference>
<name>A0A1F7TYS1_9BACT</name>
<evidence type="ECO:0000313" key="1">
    <source>
        <dbReference type="EMBL" id="OGL71159.1"/>
    </source>
</evidence>
<dbReference type="Proteomes" id="UP000177097">
    <property type="component" value="Unassembled WGS sequence"/>
</dbReference>
<evidence type="ECO:0008006" key="3">
    <source>
        <dbReference type="Google" id="ProtNLM"/>
    </source>
</evidence>